<comment type="similarity">
    <text evidence="1">Belongs to the peptidase C48 family.</text>
</comment>
<dbReference type="SUPFAM" id="SSF54001">
    <property type="entry name" value="Cysteine proteinases"/>
    <property type="match status" value="1"/>
</dbReference>
<dbReference type="InterPro" id="IPR003653">
    <property type="entry name" value="Peptidase_C48_C"/>
</dbReference>
<dbReference type="GO" id="GO:0006508">
    <property type="term" value="P:proteolysis"/>
    <property type="evidence" value="ECO:0007669"/>
    <property type="project" value="UniProtKB-KW"/>
</dbReference>
<accession>A0A396HCG9</accession>
<dbReference type="EMBL" id="PSQE01000006">
    <property type="protein sequence ID" value="RHN51020.1"/>
    <property type="molecule type" value="Genomic_DNA"/>
</dbReference>
<name>A0A396HCG9_MEDTR</name>
<sequence length="294" mass="33708">MTQQHRHQSAYRGKVIKKFAQTKKKSSKSKSKLTMDYQTNSNPLVLNQSKGKCLLDDLRYNKIKKNLVCKPEEDDDQEFYLNYQPWTPIEYDGLTIGFEIPEWIPITFRPPSSITMNDICAYTAAYIFMYDEEDSNGLVLIRSTTGAYGDRKALRTLMPKCHVDQKVMNLVVLRQNWLLDSISKVNIVWYLPTLFSIFIPINDRGIHWYPMVVDFLENKIVLLDSLPFPEKEGHRLLEVLKLVYDLVVTATRTKLALQLVQCVVKIGVIKDCGVLNLSGRKKKGVGQSLNGDGI</sequence>
<proteinExistence type="inferred from homology"/>
<dbReference type="InterPro" id="IPR038765">
    <property type="entry name" value="Papain-like_cys_pep_sf"/>
</dbReference>
<comment type="caution">
    <text evidence="5">The sequence shown here is derived from an EMBL/GenBank/DDBJ whole genome shotgun (WGS) entry which is preliminary data.</text>
</comment>
<dbReference type="Gramene" id="rna35381">
    <property type="protein sequence ID" value="RHN51020.1"/>
    <property type="gene ID" value="gene35381"/>
</dbReference>
<evidence type="ECO:0000256" key="3">
    <source>
        <dbReference type="ARBA" id="ARBA00022801"/>
    </source>
</evidence>
<dbReference type="GO" id="GO:0008234">
    <property type="term" value="F:cysteine-type peptidase activity"/>
    <property type="evidence" value="ECO:0007669"/>
    <property type="project" value="InterPro"/>
</dbReference>
<keyword evidence="2 5" id="KW-0645">Protease</keyword>
<dbReference type="Proteomes" id="UP000265566">
    <property type="component" value="Chromosome 6"/>
</dbReference>
<keyword evidence="3" id="KW-0378">Hydrolase</keyword>
<reference evidence="6" key="1">
    <citation type="journal article" date="2018" name="Nat. Plants">
        <title>Whole-genome landscape of Medicago truncatula symbiotic genes.</title>
        <authorList>
            <person name="Pecrix Y."/>
            <person name="Staton S.E."/>
            <person name="Sallet E."/>
            <person name="Lelandais-Briere C."/>
            <person name="Moreau S."/>
            <person name="Carrere S."/>
            <person name="Blein T."/>
            <person name="Jardinaud M.F."/>
            <person name="Latrasse D."/>
            <person name="Zouine M."/>
            <person name="Zahm M."/>
            <person name="Kreplak J."/>
            <person name="Mayjonade B."/>
            <person name="Satge C."/>
            <person name="Perez M."/>
            <person name="Cauet S."/>
            <person name="Marande W."/>
            <person name="Chantry-Darmon C."/>
            <person name="Lopez-Roques C."/>
            <person name="Bouchez O."/>
            <person name="Berard A."/>
            <person name="Debelle F."/>
            <person name="Munos S."/>
            <person name="Bendahmane A."/>
            <person name="Berges H."/>
            <person name="Niebel A."/>
            <person name="Buitink J."/>
            <person name="Frugier F."/>
            <person name="Benhamed M."/>
            <person name="Crespi M."/>
            <person name="Gouzy J."/>
            <person name="Gamas P."/>
        </authorList>
    </citation>
    <scope>NUCLEOTIDE SEQUENCE [LARGE SCALE GENOMIC DNA]</scope>
    <source>
        <strain evidence="6">cv. Jemalong A17</strain>
    </source>
</reference>
<dbReference type="AlphaFoldDB" id="A0A396HCG9"/>
<gene>
    <name evidence="5" type="ORF">MtrunA17_Chr6g0463841</name>
</gene>
<dbReference type="Pfam" id="PF02902">
    <property type="entry name" value="Peptidase_C48"/>
    <property type="match status" value="1"/>
</dbReference>
<protein>
    <submittedName>
        <fullName evidence="5">Putative Ulp1 protease family catalytic domain-containing protein</fullName>
    </submittedName>
</protein>
<feature type="domain" description="Ubiquitin-like protease family profile" evidence="4">
    <location>
        <begin position="197"/>
        <end position="231"/>
    </location>
</feature>
<dbReference type="Gene3D" id="3.40.395.10">
    <property type="entry name" value="Adenoviral Proteinase, Chain A"/>
    <property type="match status" value="1"/>
</dbReference>
<organism evidence="5 6">
    <name type="scientific">Medicago truncatula</name>
    <name type="common">Barrel medic</name>
    <name type="synonym">Medicago tribuloides</name>
    <dbReference type="NCBI Taxonomy" id="3880"/>
    <lineage>
        <taxon>Eukaryota</taxon>
        <taxon>Viridiplantae</taxon>
        <taxon>Streptophyta</taxon>
        <taxon>Embryophyta</taxon>
        <taxon>Tracheophyta</taxon>
        <taxon>Spermatophyta</taxon>
        <taxon>Magnoliopsida</taxon>
        <taxon>eudicotyledons</taxon>
        <taxon>Gunneridae</taxon>
        <taxon>Pentapetalae</taxon>
        <taxon>rosids</taxon>
        <taxon>fabids</taxon>
        <taxon>Fabales</taxon>
        <taxon>Fabaceae</taxon>
        <taxon>Papilionoideae</taxon>
        <taxon>50 kb inversion clade</taxon>
        <taxon>NPAAA clade</taxon>
        <taxon>Hologalegina</taxon>
        <taxon>IRL clade</taxon>
        <taxon>Trifolieae</taxon>
        <taxon>Medicago</taxon>
    </lineage>
</organism>
<evidence type="ECO:0000256" key="2">
    <source>
        <dbReference type="ARBA" id="ARBA00022670"/>
    </source>
</evidence>
<evidence type="ECO:0000256" key="1">
    <source>
        <dbReference type="ARBA" id="ARBA00005234"/>
    </source>
</evidence>
<evidence type="ECO:0000313" key="6">
    <source>
        <dbReference type="Proteomes" id="UP000265566"/>
    </source>
</evidence>
<evidence type="ECO:0000259" key="4">
    <source>
        <dbReference type="Pfam" id="PF02902"/>
    </source>
</evidence>
<evidence type="ECO:0000313" key="5">
    <source>
        <dbReference type="EMBL" id="RHN51020.1"/>
    </source>
</evidence>